<gene>
    <name evidence="1" type="ORF">WDS16_03705</name>
</gene>
<dbReference type="RefSeq" id="WP_338890591.1">
    <property type="nucleotide sequence ID" value="NZ_CP147846.1"/>
</dbReference>
<proteinExistence type="predicted"/>
<keyword evidence="2" id="KW-1185">Reference proteome</keyword>
<name>A0ABZ2PLB6_9NOCA</name>
<evidence type="ECO:0000313" key="1">
    <source>
        <dbReference type="EMBL" id="WXG69672.1"/>
    </source>
</evidence>
<organism evidence="1 2">
    <name type="scientific">Rhodococcus sovatensis</name>
    <dbReference type="NCBI Taxonomy" id="1805840"/>
    <lineage>
        <taxon>Bacteria</taxon>
        <taxon>Bacillati</taxon>
        <taxon>Actinomycetota</taxon>
        <taxon>Actinomycetes</taxon>
        <taxon>Mycobacteriales</taxon>
        <taxon>Nocardiaceae</taxon>
        <taxon>Rhodococcus</taxon>
    </lineage>
</organism>
<reference evidence="1 2" key="1">
    <citation type="submission" date="2024-03" db="EMBL/GenBank/DDBJ databases">
        <title>Natural products discovery in diverse microorganisms through a two-stage MS feature dereplication strategy.</title>
        <authorList>
            <person name="Zhang R."/>
        </authorList>
    </citation>
    <scope>NUCLEOTIDE SEQUENCE [LARGE SCALE GENOMIC DNA]</scope>
    <source>
        <strain evidence="1 2">18930</strain>
    </source>
</reference>
<sequence length="94" mass="9591">MSIVVDCEEVRVQAGYVNDAAIRVDEVAPSIPTVVDGGIGTAAILGILANFVTSAGELVIGLAGVSSVLDECATRYAQQDIVAADEINAAAWAE</sequence>
<dbReference type="Proteomes" id="UP001432000">
    <property type="component" value="Chromosome"/>
</dbReference>
<evidence type="ECO:0000313" key="2">
    <source>
        <dbReference type="Proteomes" id="UP001432000"/>
    </source>
</evidence>
<protein>
    <recommendedName>
        <fullName evidence="3">Excreted virulence factor EspC, type VII ESX diderm</fullName>
    </recommendedName>
</protein>
<dbReference type="EMBL" id="CP147846">
    <property type="protein sequence ID" value="WXG69672.1"/>
    <property type="molecule type" value="Genomic_DNA"/>
</dbReference>
<accession>A0ABZ2PLB6</accession>
<evidence type="ECO:0008006" key="3">
    <source>
        <dbReference type="Google" id="ProtNLM"/>
    </source>
</evidence>